<dbReference type="Gene3D" id="3.30.450.20">
    <property type="entry name" value="PAS domain"/>
    <property type="match status" value="1"/>
</dbReference>
<dbReference type="OrthoDB" id="5524356at2"/>
<dbReference type="InterPro" id="IPR016132">
    <property type="entry name" value="Phyto_chromo_attachment"/>
</dbReference>
<evidence type="ECO:0000259" key="5">
    <source>
        <dbReference type="PROSITE" id="PS50046"/>
    </source>
</evidence>
<dbReference type="KEGG" id="ccro:CMC5_066710"/>
<dbReference type="SMART" id="SM00065">
    <property type="entry name" value="GAF"/>
    <property type="match status" value="1"/>
</dbReference>
<dbReference type="PRINTS" id="PR01033">
    <property type="entry name" value="PHYTOCHROME"/>
</dbReference>
<evidence type="ECO:0000256" key="4">
    <source>
        <dbReference type="ARBA" id="ARBA00023170"/>
    </source>
</evidence>
<accession>A0A0K1END6</accession>
<dbReference type="InterPro" id="IPR013515">
    <property type="entry name" value="Phytochrome_cen-reg"/>
</dbReference>
<dbReference type="InterPro" id="IPR001294">
    <property type="entry name" value="Phytochrome"/>
</dbReference>
<dbReference type="RefSeq" id="WP_050434075.1">
    <property type="nucleotide sequence ID" value="NZ_CP012159.1"/>
</dbReference>
<evidence type="ECO:0000313" key="6">
    <source>
        <dbReference type="EMBL" id="AKT42445.1"/>
    </source>
</evidence>
<keyword evidence="7" id="KW-1185">Reference proteome</keyword>
<dbReference type="InterPro" id="IPR035965">
    <property type="entry name" value="PAS-like_dom_sf"/>
</dbReference>
<keyword evidence="2" id="KW-0716">Sensory transduction</keyword>
<organism evidence="6 7">
    <name type="scientific">Chondromyces crocatus</name>
    <dbReference type="NCBI Taxonomy" id="52"/>
    <lineage>
        <taxon>Bacteria</taxon>
        <taxon>Pseudomonadati</taxon>
        <taxon>Myxococcota</taxon>
        <taxon>Polyangia</taxon>
        <taxon>Polyangiales</taxon>
        <taxon>Polyangiaceae</taxon>
        <taxon>Chondromyces</taxon>
    </lineage>
</organism>
<dbReference type="PROSITE" id="PS50046">
    <property type="entry name" value="PHYTOCHROME_2"/>
    <property type="match status" value="1"/>
</dbReference>
<reference evidence="6 7" key="1">
    <citation type="submission" date="2015-07" db="EMBL/GenBank/DDBJ databases">
        <title>Genome analysis of myxobacterium Chondromyces crocatus Cm c5 reveals a high potential for natural compound synthesis and the genetic basis for the loss of fruiting body formation.</title>
        <authorList>
            <person name="Zaburannyi N."/>
            <person name="Bunk B."/>
            <person name="Maier J."/>
            <person name="Overmann J."/>
            <person name="Mueller R."/>
        </authorList>
    </citation>
    <scope>NUCLEOTIDE SEQUENCE [LARGE SCALE GENOMIC DNA]</scope>
    <source>
        <strain evidence="6 7">Cm c5</strain>
    </source>
</reference>
<keyword evidence="1" id="KW-0600">Photoreceptor protein</keyword>
<dbReference type="Proteomes" id="UP000067626">
    <property type="component" value="Chromosome"/>
</dbReference>
<proteinExistence type="predicted"/>
<name>A0A0K1END6_CHOCO</name>
<dbReference type="Gene3D" id="3.30.450.40">
    <property type="match status" value="1"/>
</dbReference>
<feature type="domain" description="Phytochrome chromophore attachment site" evidence="5">
    <location>
        <begin position="147"/>
        <end position="305"/>
    </location>
</feature>
<keyword evidence="3" id="KW-0157">Chromophore</keyword>
<dbReference type="Pfam" id="PF08446">
    <property type="entry name" value="PAS_2"/>
    <property type="match status" value="1"/>
</dbReference>
<dbReference type="SUPFAM" id="SSF55781">
    <property type="entry name" value="GAF domain-like"/>
    <property type="match status" value="2"/>
</dbReference>
<dbReference type="AlphaFoldDB" id="A0A0K1END6"/>
<dbReference type="GO" id="GO:0006355">
    <property type="term" value="P:regulation of DNA-templated transcription"/>
    <property type="evidence" value="ECO:0007669"/>
    <property type="project" value="InterPro"/>
</dbReference>
<dbReference type="InterPro" id="IPR029016">
    <property type="entry name" value="GAF-like_dom_sf"/>
</dbReference>
<evidence type="ECO:0000256" key="2">
    <source>
        <dbReference type="ARBA" id="ARBA00022606"/>
    </source>
</evidence>
<gene>
    <name evidence="6" type="ORF">CMC5_066710</name>
</gene>
<protein>
    <recommendedName>
        <fullName evidence="5">Phytochrome chromophore attachment site domain-containing protein</fullName>
    </recommendedName>
</protein>
<evidence type="ECO:0000256" key="1">
    <source>
        <dbReference type="ARBA" id="ARBA00022543"/>
    </source>
</evidence>
<dbReference type="Pfam" id="PF00360">
    <property type="entry name" value="PHY"/>
    <property type="match status" value="1"/>
</dbReference>
<dbReference type="InterPro" id="IPR043150">
    <property type="entry name" value="Phytochrome_PHY_sf"/>
</dbReference>
<dbReference type="GO" id="GO:0009584">
    <property type="term" value="P:detection of visible light"/>
    <property type="evidence" value="ECO:0007669"/>
    <property type="project" value="InterPro"/>
</dbReference>
<dbReference type="InterPro" id="IPR013654">
    <property type="entry name" value="PAS_2"/>
</dbReference>
<dbReference type="InterPro" id="IPR003018">
    <property type="entry name" value="GAF"/>
</dbReference>
<dbReference type="SUPFAM" id="SSF55785">
    <property type="entry name" value="PYP-like sensor domain (PAS domain)"/>
    <property type="match status" value="1"/>
</dbReference>
<dbReference type="PATRIC" id="fig|52.7.peg.7328"/>
<sequence length="500" mass="55396">MAPLPTEGPLDFSACEREPIHLIPHIQPHGVLLALDPQNFAVLQVSESIELHFGVPPERILREGLGALLDAADLIRLRERLAAKPAGDRHVHALLTIAQGGPYDVLCHHNDGVLLIEIEPFTPVGRRPPDFYPVLRRSLPQLRDEPSLASFCQRVVEEIRTLTRYDRVLLYRFLEDSSGEVLAEACAAEMPPYLGLRFPTNDVPRQVRALYTKSPVRVIVDARYTPSRLLPEHNPLTGLPVDLSYAHLRGVSAVHVEYLANMEVGGSMSLAIHRGEHLWGLIACHHRTPWALSHETRTNCAFIGDLVSAQVTEKEDREDRNERARVEAAHDALIARFTAAHDLLALASETPTPTSLLSCGGVAVLDGAACQRLGDTPGEPEVRALARFIAAQQADGIYASHTLANDWPPGAALQDIAAGVLAITLDDQGERTLLWFRPELVQTLSWAGDPNRHAERSSDGTRISPRRSFERWKETVRGRSAPFRPLDLDTARRLREALLR</sequence>
<dbReference type="Gene3D" id="3.30.450.270">
    <property type="match status" value="1"/>
</dbReference>
<keyword evidence="4" id="KW-0675">Receptor</keyword>
<dbReference type="Pfam" id="PF01590">
    <property type="entry name" value="GAF"/>
    <property type="match status" value="1"/>
</dbReference>
<evidence type="ECO:0000256" key="3">
    <source>
        <dbReference type="ARBA" id="ARBA00022991"/>
    </source>
</evidence>
<dbReference type="PANTHER" id="PTHR43065:SF42">
    <property type="entry name" value="TWO-COMPONENT SENSOR PPRA"/>
    <property type="match status" value="1"/>
</dbReference>
<dbReference type="EMBL" id="CP012159">
    <property type="protein sequence ID" value="AKT42445.1"/>
    <property type="molecule type" value="Genomic_DNA"/>
</dbReference>
<dbReference type="STRING" id="52.CMC5_066710"/>
<evidence type="ECO:0000313" key="7">
    <source>
        <dbReference type="Proteomes" id="UP000067626"/>
    </source>
</evidence>
<dbReference type="PANTHER" id="PTHR43065">
    <property type="entry name" value="SENSOR HISTIDINE KINASE"/>
    <property type="match status" value="1"/>
</dbReference>
<dbReference type="GO" id="GO:0009881">
    <property type="term" value="F:photoreceptor activity"/>
    <property type="evidence" value="ECO:0007669"/>
    <property type="project" value="UniProtKB-KW"/>
</dbReference>